<evidence type="ECO:0000313" key="8">
    <source>
        <dbReference type="Proteomes" id="UP000694542"/>
    </source>
</evidence>
<dbReference type="SUPFAM" id="SSF53927">
    <property type="entry name" value="Cytidine deaminase-like"/>
    <property type="match status" value="1"/>
</dbReference>
<reference evidence="7" key="2">
    <citation type="submission" date="2025-08" db="UniProtKB">
        <authorList>
            <consortium name="Ensembl"/>
        </authorList>
    </citation>
    <scope>IDENTIFICATION</scope>
</reference>
<dbReference type="InterPro" id="IPR050610">
    <property type="entry name" value="APOBEC_Cyt_Deaminase"/>
</dbReference>
<dbReference type="Ensembl" id="ENSCAFT00040038922.1">
    <property type="protein sequence ID" value="ENSCAFP00040033943.1"/>
    <property type="gene ID" value="ENSCAFG00040020981.1"/>
</dbReference>
<organism evidence="7 8">
    <name type="scientific">Canis lupus familiaris</name>
    <name type="common">Dog</name>
    <name type="synonym">Canis familiaris</name>
    <dbReference type="NCBI Taxonomy" id="9615"/>
    <lineage>
        <taxon>Eukaryota</taxon>
        <taxon>Metazoa</taxon>
        <taxon>Chordata</taxon>
        <taxon>Craniata</taxon>
        <taxon>Vertebrata</taxon>
        <taxon>Euteleostomi</taxon>
        <taxon>Mammalia</taxon>
        <taxon>Eutheria</taxon>
        <taxon>Laurasiatheria</taxon>
        <taxon>Carnivora</taxon>
        <taxon>Caniformia</taxon>
        <taxon>Canidae</taxon>
        <taxon>Canis</taxon>
    </lineage>
</organism>
<dbReference type="InterPro" id="IPR016192">
    <property type="entry name" value="APOBEC/CMP_deaminase_Zn-bd"/>
</dbReference>
<dbReference type="PANTHER" id="PTHR13857">
    <property type="entry name" value="MRNA EDITING ENZYME"/>
    <property type="match status" value="1"/>
</dbReference>
<feature type="domain" description="CMP/dCMP-type deaminase" evidence="6">
    <location>
        <begin position="57"/>
        <end position="163"/>
    </location>
</feature>
<evidence type="ECO:0000256" key="5">
    <source>
        <dbReference type="ARBA" id="ARBA00022833"/>
    </source>
</evidence>
<dbReference type="OrthoDB" id="8676111at2759"/>
<evidence type="ECO:0000256" key="2">
    <source>
        <dbReference type="ARBA" id="ARBA00006576"/>
    </source>
</evidence>
<sequence length="453" mass="52004">MCGANALPDRISEAAELEASPPWPKTKKDTLESTMDSLLMKQRKFLYHFKNVRWAKGRHETYLCYVVKRRDSATSFSLDFGHLRNKSGCHVELLFLRYISDWDLDPGRCYRVTWFTSWSPCYDCARHVADFLRGYPNLSLRIFAARLYFCEDRKAEPEGLRRLHRAGVQIAIMTFKGARGTWRFGTAAQTAENWGPGRGAGGGAEFSQNPDGNRRKGIKGLDTRLWGKCDLEGVGAGFPFFPLRVGSELSSAPFPYLFKDYFYCWNTFVENREKTFKAWEGLHENSVRLSRQLRRILLVRGFFASRFLSLSKAIFSWSYFYFPLLHSLHCHLCMSVWVSLFPLIVCLIVLSPTSEFAHLLFHDSEPSADSPSGPLSSPTSVSLRLPAGLWFSPGRILASPFPIPQNLLPNKMLQIHPLSLFLFLNSPCMRLMTYEMHFVLWDFDTNLQECHIQ</sequence>
<keyword evidence="4" id="KW-0378">Hydrolase</keyword>
<evidence type="ECO:0000256" key="4">
    <source>
        <dbReference type="ARBA" id="ARBA00022801"/>
    </source>
</evidence>
<dbReference type="InterPro" id="IPR002125">
    <property type="entry name" value="CMP_dCMP_dom"/>
</dbReference>
<evidence type="ECO:0000256" key="3">
    <source>
        <dbReference type="ARBA" id="ARBA00022723"/>
    </source>
</evidence>
<name>A0A8C0TDC2_CANLF</name>
<comment type="cofactor">
    <cofactor evidence="1">
        <name>Zn(2+)</name>
        <dbReference type="ChEBI" id="CHEBI:29105"/>
    </cofactor>
</comment>
<evidence type="ECO:0000256" key="1">
    <source>
        <dbReference type="ARBA" id="ARBA00001947"/>
    </source>
</evidence>
<reference evidence="7" key="1">
    <citation type="submission" date="2018-10" db="EMBL/GenBank/DDBJ databases">
        <title>De novo assembly of a Great Dane genome.</title>
        <authorList>
            <person name="Kidd J.M."/>
            <person name="Pendleton A.L."/>
            <person name="Shen F."/>
            <person name="Emery S."/>
        </authorList>
    </citation>
    <scope>NUCLEOTIDE SEQUENCE [LARGE SCALE GENOMIC DNA]</scope>
    <source>
        <strain evidence="7">Great Dane</strain>
    </source>
</reference>
<dbReference type="GO" id="GO:0016787">
    <property type="term" value="F:hydrolase activity"/>
    <property type="evidence" value="ECO:0007669"/>
    <property type="project" value="UniProtKB-KW"/>
</dbReference>
<evidence type="ECO:0000313" key="7">
    <source>
        <dbReference type="Ensembl" id="ENSCAFP00040033943.1"/>
    </source>
</evidence>
<dbReference type="GO" id="GO:0008270">
    <property type="term" value="F:zinc ion binding"/>
    <property type="evidence" value="ECO:0007669"/>
    <property type="project" value="InterPro"/>
</dbReference>
<dbReference type="Proteomes" id="UP000694542">
    <property type="component" value="Chromosome 27"/>
</dbReference>
<evidence type="ECO:0000259" key="6">
    <source>
        <dbReference type="PROSITE" id="PS51747"/>
    </source>
</evidence>
<proteinExistence type="inferred from homology"/>
<accession>A0A8C0TDC2</accession>
<dbReference type="InterPro" id="IPR016193">
    <property type="entry name" value="Cytidine_deaminase-like"/>
</dbReference>
<dbReference type="PANTHER" id="PTHR13857:SF10">
    <property type="entry name" value="SINGLE-STRANDED DNA CYTOSINE DEAMINASE"/>
    <property type="match status" value="1"/>
</dbReference>
<dbReference type="CDD" id="cd01283">
    <property type="entry name" value="cytidine_deaminase"/>
    <property type="match status" value="1"/>
</dbReference>
<gene>
    <name evidence="7" type="primary">AICDA</name>
</gene>
<comment type="similarity">
    <text evidence="2">Belongs to the cytidine and deoxycytidylate deaminase family.</text>
</comment>
<protein>
    <submittedName>
        <fullName evidence="7">Activation induced cytidine deaminase</fullName>
    </submittedName>
</protein>
<dbReference type="Pfam" id="PF18778">
    <property type="entry name" value="NAD1"/>
    <property type="match status" value="1"/>
</dbReference>
<dbReference type="Pfam" id="PF05240">
    <property type="entry name" value="APOBEC_C"/>
    <property type="match status" value="1"/>
</dbReference>
<dbReference type="PROSITE" id="PS00903">
    <property type="entry name" value="CYT_DCMP_DEAMINASES_1"/>
    <property type="match status" value="1"/>
</dbReference>
<keyword evidence="3" id="KW-0479">Metal-binding</keyword>
<dbReference type="PROSITE" id="PS51747">
    <property type="entry name" value="CYT_DCMP_DEAMINASES_2"/>
    <property type="match status" value="1"/>
</dbReference>
<keyword evidence="5" id="KW-0862">Zinc</keyword>
<dbReference type="AlphaFoldDB" id="A0A8C0TDC2"/>
<dbReference type="Gene3D" id="3.40.140.10">
    <property type="entry name" value="Cytidine Deaminase, domain 2"/>
    <property type="match status" value="2"/>
</dbReference>